<dbReference type="Proteomes" id="UP001149314">
    <property type="component" value="Unassembled WGS sequence"/>
</dbReference>
<dbReference type="EMBL" id="JAOURS010000024">
    <property type="protein sequence ID" value="MDC6640232.1"/>
    <property type="molecule type" value="Genomic_DNA"/>
</dbReference>
<name>A0A9X3YCE6_9ENTR</name>
<organism evidence="1 2">
    <name type="scientific">Leclercia adecarboxylata</name>
    <dbReference type="NCBI Taxonomy" id="83655"/>
    <lineage>
        <taxon>Bacteria</taxon>
        <taxon>Pseudomonadati</taxon>
        <taxon>Pseudomonadota</taxon>
        <taxon>Gammaproteobacteria</taxon>
        <taxon>Enterobacterales</taxon>
        <taxon>Enterobacteriaceae</taxon>
        <taxon>Leclercia</taxon>
    </lineage>
</organism>
<dbReference type="AlphaFoldDB" id="A0A9X3YCE6"/>
<dbReference type="RefSeq" id="WP_191152946.1">
    <property type="nucleotide sequence ID" value="NZ_CP060824.1"/>
</dbReference>
<dbReference type="GO" id="GO:0003677">
    <property type="term" value="F:DNA binding"/>
    <property type="evidence" value="ECO:0007669"/>
    <property type="project" value="UniProtKB-KW"/>
</dbReference>
<comment type="caution">
    <text evidence="1">The sequence shown here is derived from an EMBL/GenBank/DDBJ whole genome shotgun (WGS) entry which is preliminary data.</text>
</comment>
<proteinExistence type="predicted"/>
<keyword evidence="1" id="KW-0238">DNA-binding</keyword>
<gene>
    <name evidence="1" type="ORF">OEZ79_18530</name>
</gene>
<evidence type="ECO:0000313" key="2">
    <source>
        <dbReference type="Proteomes" id="UP001149314"/>
    </source>
</evidence>
<reference evidence="1" key="1">
    <citation type="journal article" date="2023" name="Genes Genomics">
        <title>Genomic insights of Leclercia adecarboxylata strains linked to an outbreak in public hospitals in Mexico.</title>
        <authorList>
            <person name="Barrios-Villa E."/>
            <person name="Pacheco-Flores B."/>
            <person name="Lozano-Zarain P."/>
            <person name="Del Campo-Ortega R."/>
            <person name="de Jesus Ascencio-Montiel I."/>
            <person name="Gonzalez-Leon M."/>
            <person name="Camorlinga-Ponce M."/>
            <person name="Gaytan Cervantes F.J."/>
            <person name="Gonzalez Torres C."/>
            <person name="Aguilar E."/>
            <person name="Gonzalez Ibarra J."/>
            <person name="Torres Lopez F.J."/>
            <person name="Rosas-Vargas H."/>
            <person name="Gonzalez-Bonilla C.R."/>
            <person name="Del Carmen Rocha-Gracia R."/>
        </authorList>
    </citation>
    <scope>NUCLEOTIDE SEQUENCE</scope>
    <source>
        <strain evidence="1">Lac40</strain>
    </source>
</reference>
<evidence type="ECO:0000313" key="1">
    <source>
        <dbReference type="EMBL" id="MDC6640232.1"/>
    </source>
</evidence>
<sequence>MRVDLYGRKTFLYRHFVGKIAIFLTPGEYPAMSISSALETFENLSSCSDVIKVTNTSGTLAERFEAHKTDFIASGKPDEESVAPTKFMNSDFLTDNIKRFCERKSVDLFIPRDYFRTFSNIGRTIENHKRN</sequence>
<accession>A0A9X3YCE6</accession>
<protein>
    <submittedName>
        <fullName evidence="1">Arm DNA-binding domain-containing protein</fullName>
    </submittedName>
</protein>